<dbReference type="Proteomes" id="UP000032544">
    <property type="component" value="Unassembled WGS sequence"/>
</dbReference>
<protein>
    <recommendedName>
        <fullName evidence="3">DUF3078 domain-containing protein</fullName>
    </recommendedName>
</protein>
<comment type="caution">
    <text evidence="1">The sequence shown here is derived from an EMBL/GenBank/DDBJ whole genome shotgun (WGS) entry which is preliminary data.</text>
</comment>
<keyword evidence="2" id="KW-1185">Reference proteome</keyword>
<dbReference type="STRING" id="1544798.LH29_20655"/>
<sequence>MFSGKGKVFLFILLFTGFSKLLFAQNSVTEEELLRKNIEVLRSYFIENNNWHVVKKEVGSDVDALLHFIEDESLDEIIKNLNDTQRIGENYVMRLPENVEDSLSVPGFVSYTEQQKEIQNIETDYIANVKPEDITVPPAIIREAENEVRQVPEGEGMRLFTDSVYTFPEELYIPEVIPDSVLNSPDMFNELIRRDSLRRDYIEAKRVFYNDSVKADYIARIVSVYRAEKYNENLQYRIKRYKDEVKLNNYFVLKAYNDEVVAQVNDSIKAVLNVLMDYADHIDTTRLSLINLYGEKEDILLQNGSERYSRIWLKNEQNDSLAVMVKNTDKRTVQMLIDDGVTFSRFKEKQTKDFDFESLKPNNNKFRGVGKSYELETPWNIGGDGSIGLTQTYLENWKKGGKSALATLMVLKGFANYSRKDGKVKWENSAEFRNGWIRPGGDESELQKNDDKFEITSRYGLSAFKKWYYSAELNFNTQIFRGYKYPKAKNPDVLSAFLAPSTTYLKIGLDYKPNKKLSLFLSPLTMKNVYVRDTALVNPTSFGISEGRKAFWEPGLNADLGYKTKITEDISYETKYKMFFNYKDPFKKFDLNWENNFKMQLNSYIDMRLMFHFIYDDDVKFPVFDADGNDTGRKEAKLQIKEFFTIGFSYKINKKVMRTHRIR</sequence>
<dbReference type="AlphaFoldDB" id="A0A0D8J628"/>
<evidence type="ECO:0000313" key="1">
    <source>
        <dbReference type="EMBL" id="KJF42209.1"/>
    </source>
</evidence>
<evidence type="ECO:0008006" key="3">
    <source>
        <dbReference type="Google" id="ProtNLM"/>
    </source>
</evidence>
<dbReference type="InterPro" id="IPR021428">
    <property type="entry name" value="DUF3078"/>
</dbReference>
<dbReference type="Pfam" id="PF11276">
    <property type="entry name" value="DUF3078"/>
    <property type="match status" value="1"/>
</dbReference>
<dbReference type="RefSeq" id="WP_198152521.1">
    <property type="nucleotide sequence ID" value="NZ_JRHC01000006.1"/>
</dbReference>
<gene>
    <name evidence="1" type="ORF">LH29_20655</name>
</gene>
<reference evidence="1 2" key="1">
    <citation type="submission" date="2014-09" db="EMBL/GenBank/DDBJ databases">
        <title>Draft Genome Sequence of Draconibacterium sp. JN14CK-3.</title>
        <authorList>
            <person name="Dong C."/>
            <person name="Lai Q."/>
            <person name="Shao Z."/>
        </authorList>
    </citation>
    <scope>NUCLEOTIDE SEQUENCE [LARGE SCALE GENOMIC DNA]</scope>
    <source>
        <strain evidence="1 2">JN14CK-3</strain>
    </source>
</reference>
<evidence type="ECO:0000313" key="2">
    <source>
        <dbReference type="Proteomes" id="UP000032544"/>
    </source>
</evidence>
<dbReference type="EMBL" id="JRHC01000006">
    <property type="protein sequence ID" value="KJF42209.1"/>
    <property type="molecule type" value="Genomic_DNA"/>
</dbReference>
<accession>A0A0D8J628</accession>
<organism evidence="1 2">
    <name type="scientific">Draconibacterium sediminis</name>
    <dbReference type="NCBI Taxonomy" id="1544798"/>
    <lineage>
        <taxon>Bacteria</taxon>
        <taxon>Pseudomonadati</taxon>
        <taxon>Bacteroidota</taxon>
        <taxon>Bacteroidia</taxon>
        <taxon>Marinilabiliales</taxon>
        <taxon>Prolixibacteraceae</taxon>
        <taxon>Draconibacterium</taxon>
    </lineage>
</organism>
<name>A0A0D8J628_9BACT</name>
<proteinExistence type="predicted"/>